<dbReference type="RefSeq" id="WP_204518159.1">
    <property type="nucleotide sequence ID" value="NZ_BAABIN010000002.1"/>
</dbReference>
<dbReference type="PANTHER" id="PTHR48081">
    <property type="entry name" value="AB HYDROLASE SUPERFAMILY PROTEIN C4A8.06C"/>
    <property type="match status" value="1"/>
</dbReference>
<dbReference type="SUPFAM" id="SSF53474">
    <property type="entry name" value="alpha/beta-Hydrolases"/>
    <property type="match status" value="1"/>
</dbReference>
<keyword evidence="5" id="KW-1185">Reference proteome</keyword>
<dbReference type="FunFam" id="3.40.50.1820:FF:000089">
    <property type="entry name" value="Alpha/beta hydrolase"/>
    <property type="match status" value="1"/>
</dbReference>
<dbReference type="GO" id="GO:0016787">
    <property type="term" value="F:hydrolase activity"/>
    <property type="evidence" value="ECO:0007669"/>
    <property type="project" value="UniProtKB-KW"/>
</dbReference>
<keyword evidence="2 4" id="KW-0378">Hydrolase</keyword>
<evidence type="ECO:0000259" key="3">
    <source>
        <dbReference type="Pfam" id="PF07859"/>
    </source>
</evidence>
<evidence type="ECO:0000256" key="2">
    <source>
        <dbReference type="ARBA" id="ARBA00022801"/>
    </source>
</evidence>
<dbReference type="InterPro" id="IPR013094">
    <property type="entry name" value="AB_hydrolase_3"/>
</dbReference>
<organism evidence="4 5">
    <name type="scientific">Brevibacillus fulvus</name>
    <dbReference type="NCBI Taxonomy" id="1125967"/>
    <lineage>
        <taxon>Bacteria</taxon>
        <taxon>Bacillati</taxon>
        <taxon>Bacillota</taxon>
        <taxon>Bacilli</taxon>
        <taxon>Bacillales</taxon>
        <taxon>Paenibacillaceae</taxon>
        <taxon>Brevibacillus</taxon>
    </lineage>
</organism>
<dbReference type="Proteomes" id="UP000717624">
    <property type="component" value="Unassembled WGS sequence"/>
</dbReference>
<reference evidence="4" key="1">
    <citation type="submission" date="2021-01" db="EMBL/GenBank/DDBJ databases">
        <title>Genomic Encyclopedia of Type Strains, Phase IV (KMG-IV): sequencing the most valuable type-strain genomes for metagenomic binning, comparative biology and taxonomic classification.</title>
        <authorList>
            <person name="Goeker M."/>
        </authorList>
    </citation>
    <scope>NUCLEOTIDE SEQUENCE</scope>
    <source>
        <strain evidence="4">DSM 25523</strain>
    </source>
</reference>
<dbReference type="PANTHER" id="PTHR48081:SF8">
    <property type="entry name" value="ALPHA_BETA HYDROLASE FOLD-3 DOMAIN-CONTAINING PROTEIN-RELATED"/>
    <property type="match status" value="1"/>
</dbReference>
<dbReference type="AlphaFoldDB" id="A0A939BV84"/>
<dbReference type="InterPro" id="IPR050300">
    <property type="entry name" value="GDXG_lipolytic_enzyme"/>
</dbReference>
<protein>
    <submittedName>
        <fullName evidence="4">Acetyl esterase</fullName>
        <ecNumber evidence="4">3.1.1.-</ecNumber>
    </submittedName>
</protein>
<dbReference type="InterPro" id="IPR029058">
    <property type="entry name" value="AB_hydrolase_fold"/>
</dbReference>
<dbReference type="Gene3D" id="3.40.50.1820">
    <property type="entry name" value="alpha/beta hydrolase"/>
    <property type="match status" value="1"/>
</dbReference>
<name>A0A939BV84_9BACL</name>
<comment type="similarity">
    <text evidence="1">Belongs to the 'GDXG' lipolytic enzyme family.</text>
</comment>
<proteinExistence type="inferred from homology"/>
<evidence type="ECO:0000313" key="4">
    <source>
        <dbReference type="EMBL" id="MBM7590401.1"/>
    </source>
</evidence>
<accession>A0A939BV84</accession>
<gene>
    <name evidence="4" type="ORF">JOD01_002005</name>
</gene>
<feature type="domain" description="Alpha/beta hydrolase fold-3" evidence="3">
    <location>
        <begin position="77"/>
        <end position="288"/>
    </location>
</feature>
<dbReference type="EMBL" id="JAFBEB010000006">
    <property type="protein sequence ID" value="MBM7590401.1"/>
    <property type="molecule type" value="Genomic_DNA"/>
</dbReference>
<comment type="caution">
    <text evidence="4">The sequence shown here is derived from an EMBL/GenBank/DDBJ whole genome shotgun (WGS) entry which is preliminary data.</text>
</comment>
<evidence type="ECO:0000256" key="1">
    <source>
        <dbReference type="ARBA" id="ARBA00010515"/>
    </source>
</evidence>
<sequence>MTLRPHVLKMLEQTDSTQEPETVQDLIKSRGKLLQHLPPLELRPIVDKTEDFSIPGPGGEIPVRIYTPRSAGQLPLFVYFHGGGFVAGSIEEFDHFCRWLATTTRAKVISVGYRLAPEHPFPAGLEDCFAAVKWVEQHRAELNGKPGQLIVGGESAGGNLAAAVALLARDQEAPAIAKQVLIYPVTDCFSLTAPCPYSSYVQFASGYRLTARSMDLFWSAYLTKKEDAQSPFASPIRAQDLSGLPPTLVLTAEYDILRDEGESYAQRLSEAGVPVLMKRIGGTIHGFALVFTEQQDGREALDAIAAFVGD</sequence>
<dbReference type="Pfam" id="PF07859">
    <property type="entry name" value="Abhydrolase_3"/>
    <property type="match status" value="1"/>
</dbReference>
<evidence type="ECO:0000313" key="5">
    <source>
        <dbReference type="Proteomes" id="UP000717624"/>
    </source>
</evidence>
<dbReference type="EC" id="3.1.1.-" evidence="4"/>